<dbReference type="Gene3D" id="3.40.50.410">
    <property type="entry name" value="von Willebrand factor, type A domain"/>
    <property type="match status" value="1"/>
</dbReference>
<dbReference type="HOGENOM" id="CLU_1574619_0_0_1"/>
<dbReference type="InterPro" id="IPR052577">
    <property type="entry name" value="VWA7"/>
</dbReference>
<dbReference type="AlphaFoldDB" id="H3D485"/>
<dbReference type="SUPFAM" id="SSF53300">
    <property type="entry name" value="vWA-like"/>
    <property type="match status" value="1"/>
</dbReference>
<dbReference type="PANTHER" id="PTHR14905:SF22">
    <property type="entry name" value="VON WILLEBRAND FACTOR A DOMAIN-CONTAINING PROTEIN 7-LIKE"/>
    <property type="match status" value="1"/>
</dbReference>
<dbReference type="InterPro" id="IPR056861">
    <property type="entry name" value="HMCN1-like_VWA"/>
</dbReference>
<proteinExistence type="predicted"/>
<dbReference type="Pfam" id="PF25106">
    <property type="entry name" value="VWA_4"/>
    <property type="match status" value="1"/>
</dbReference>
<dbReference type="InParanoid" id="H3D485"/>
<keyword evidence="6" id="KW-1185">Reference proteome</keyword>
<reference evidence="5" key="3">
    <citation type="submission" date="2025-09" db="UniProtKB">
        <authorList>
            <consortium name="Ensembl"/>
        </authorList>
    </citation>
    <scope>IDENTIFICATION</scope>
</reference>
<comment type="subcellular location">
    <subcellularLocation>
        <location evidence="1">Secreted</location>
    </subcellularLocation>
</comment>
<sequence length="195" mass="20962">RMMGIARSSVVCFVIDTTGSMSDDIAEARKVVHDIIDSKKGTQDEPSEYILVPFNDPGFGPMIRTTDPEKMKKEINALRPAGGGDIPEMCLSGLQLALTGAPASSNIYVFTDAPAKDTYLKDTIVALIRSTKSTVSFFLTGSSRRRRRSLTASSIGDYEDLALASGGQTIRVSKAQLPQATDIILDTSTSALVRL</sequence>
<keyword evidence="3" id="KW-0732">Signal</keyword>
<dbReference type="PANTHER" id="PTHR14905">
    <property type="entry name" value="NG37"/>
    <property type="match status" value="1"/>
</dbReference>
<organism evidence="5 6">
    <name type="scientific">Tetraodon nigroviridis</name>
    <name type="common">Spotted green pufferfish</name>
    <name type="synonym">Chelonodon nigroviridis</name>
    <dbReference type="NCBI Taxonomy" id="99883"/>
    <lineage>
        <taxon>Eukaryota</taxon>
        <taxon>Metazoa</taxon>
        <taxon>Chordata</taxon>
        <taxon>Craniata</taxon>
        <taxon>Vertebrata</taxon>
        <taxon>Euteleostomi</taxon>
        <taxon>Actinopterygii</taxon>
        <taxon>Neopterygii</taxon>
        <taxon>Teleostei</taxon>
        <taxon>Neoteleostei</taxon>
        <taxon>Acanthomorphata</taxon>
        <taxon>Eupercaria</taxon>
        <taxon>Tetraodontiformes</taxon>
        <taxon>Tetradontoidea</taxon>
        <taxon>Tetraodontidae</taxon>
        <taxon>Tetraodon</taxon>
    </lineage>
</organism>
<accession>H3D485</accession>
<dbReference type="OMA" id="PAHFEQR"/>
<dbReference type="CDD" id="cd00198">
    <property type="entry name" value="vWFA"/>
    <property type="match status" value="1"/>
</dbReference>
<protein>
    <submittedName>
        <fullName evidence="5">von Willebrand factor A domain containing 11</fullName>
    </submittedName>
</protein>
<evidence type="ECO:0000313" key="5">
    <source>
        <dbReference type="Ensembl" id="ENSTNIP00000015323.1"/>
    </source>
</evidence>
<dbReference type="Ensembl" id="ENSTNIT00000015528.1">
    <property type="protein sequence ID" value="ENSTNIP00000015323.1"/>
    <property type="gene ID" value="ENSTNIG00000012355.1"/>
</dbReference>
<evidence type="ECO:0000313" key="6">
    <source>
        <dbReference type="Proteomes" id="UP000007303"/>
    </source>
</evidence>
<feature type="domain" description="Hemicentin-1-like von Willebrand factor A" evidence="4">
    <location>
        <begin position="11"/>
        <end position="174"/>
    </location>
</feature>
<dbReference type="GeneTree" id="ENSGT00390000011517"/>
<evidence type="ECO:0000256" key="1">
    <source>
        <dbReference type="ARBA" id="ARBA00004613"/>
    </source>
</evidence>
<evidence type="ECO:0000256" key="2">
    <source>
        <dbReference type="ARBA" id="ARBA00022525"/>
    </source>
</evidence>
<keyword evidence="2" id="KW-0964">Secreted</keyword>
<evidence type="ECO:0000256" key="3">
    <source>
        <dbReference type="ARBA" id="ARBA00022729"/>
    </source>
</evidence>
<dbReference type="STRING" id="99883.ENSTNIP00000015323"/>
<dbReference type="InterPro" id="IPR036465">
    <property type="entry name" value="vWFA_dom_sf"/>
</dbReference>
<reference evidence="5" key="2">
    <citation type="submission" date="2025-08" db="UniProtKB">
        <authorList>
            <consortium name="Ensembl"/>
        </authorList>
    </citation>
    <scope>IDENTIFICATION</scope>
</reference>
<name>H3D485_TETNG</name>
<evidence type="ECO:0000259" key="4">
    <source>
        <dbReference type="Pfam" id="PF25106"/>
    </source>
</evidence>
<dbReference type="Proteomes" id="UP000007303">
    <property type="component" value="Unassembled WGS sequence"/>
</dbReference>
<reference evidence="6" key="1">
    <citation type="journal article" date="2004" name="Nature">
        <title>Genome duplication in the teleost fish Tetraodon nigroviridis reveals the early vertebrate proto-karyotype.</title>
        <authorList>
            <person name="Jaillon O."/>
            <person name="Aury J.-M."/>
            <person name="Brunet F."/>
            <person name="Petit J.-L."/>
            <person name="Stange-Thomann N."/>
            <person name="Mauceli E."/>
            <person name="Bouneau L."/>
            <person name="Fischer C."/>
            <person name="Ozouf-Costaz C."/>
            <person name="Bernot A."/>
            <person name="Nicaud S."/>
            <person name="Jaffe D."/>
            <person name="Fisher S."/>
            <person name="Lutfalla G."/>
            <person name="Dossat C."/>
            <person name="Segurens B."/>
            <person name="Dasilva C."/>
            <person name="Salanoubat M."/>
            <person name="Levy M."/>
            <person name="Boudet N."/>
            <person name="Castellano S."/>
            <person name="Anthouard V."/>
            <person name="Jubin C."/>
            <person name="Castelli V."/>
            <person name="Katinka M."/>
            <person name="Vacherie B."/>
            <person name="Biemont C."/>
            <person name="Skalli Z."/>
            <person name="Cattolico L."/>
            <person name="Poulain J."/>
            <person name="De Berardinis V."/>
            <person name="Cruaud C."/>
            <person name="Duprat S."/>
            <person name="Brottier P."/>
            <person name="Coutanceau J.-P."/>
            <person name="Gouzy J."/>
            <person name="Parra G."/>
            <person name="Lardier G."/>
            <person name="Chapple C."/>
            <person name="McKernan K.J."/>
            <person name="McEwan P."/>
            <person name="Bosak S."/>
            <person name="Kellis M."/>
            <person name="Volff J.-N."/>
            <person name="Guigo R."/>
            <person name="Zody M.C."/>
            <person name="Mesirov J."/>
            <person name="Lindblad-Toh K."/>
            <person name="Birren B."/>
            <person name="Nusbaum C."/>
            <person name="Kahn D."/>
            <person name="Robinson-Rechavi M."/>
            <person name="Laudet V."/>
            <person name="Schachter V."/>
            <person name="Quetier F."/>
            <person name="Saurin W."/>
            <person name="Scarpelli C."/>
            <person name="Wincker P."/>
            <person name="Lander E.S."/>
            <person name="Weissenbach J."/>
            <person name="Roest Crollius H."/>
        </authorList>
    </citation>
    <scope>NUCLEOTIDE SEQUENCE [LARGE SCALE GENOMIC DNA]</scope>
</reference>